<sequence>MSDVLDRYIQASEGISVEFKRCGSQPGADTFETICSFANRQGGSILLGVRDDGAVEGVPEASALNIERNISNVTSNPSLFNVSPLVEFERLRDVDGKLVIRVWVPMGPSLYTFKGIVYDRVADADVRVKSDAQITSMMARKQSYYSERTVYSWVTEDDLEMELLDAVRDALRANDADHPWLSLSDGELLRAARLYGRDQLTGERGFNLAAVALLGKEDAILDVMPLYRTDAILRRVETDRYDDRLVCRSNLVRAYDELVGFCEKWLPDSFVLDRGQRKSARDVIVRELVCNCLIHREFVSPHIARITIDGEGIRTSNASRALFAGPVTLESLDPTPKNPIIANFFTQMGRSEELGSGTRNLYKFSRLYTGKDPVLEDGDRFTAFVPVPPVMASMVGSGGDREAAKGTERSGAVGGSRRSRTRAEVESAVDNLIARYGSFPASAVSEQVTSVGERTVRRYLSDMVKEGKLVCAPRGRSTTYRSGNSADSLGGDC</sequence>
<gene>
    <name evidence="3" type="ORF">GJE22_08345</name>
</gene>
<dbReference type="Proteomes" id="UP000470010">
    <property type="component" value="Unassembled WGS sequence"/>
</dbReference>
<dbReference type="Gene3D" id="3.30.565.60">
    <property type="match status" value="1"/>
</dbReference>
<dbReference type="EMBL" id="VTFZ01000011">
    <property type="protein sequence ID" value="MRX80596.1"/>
    <property type="molecule type" value="Genomic_DNA"/>
</dbReference>
<evidence type="ECO:0000259" key="2">
    <source>
        <dbReference type="Pfam" id="PF04326"/>
    </source>
</evidence>
<name>A0A7K0GBS1_9ACTN</name>
<keyword evidence="4" id="KW-1185">Reference proteome</keyword>
<dbReference type="InterPro" id="IPR007421">
    <property type="entry name" value="Schlafen_AlbA_2_dom"/>
</dbReference>
<reference evidence="4" key="1">
    <citation type="submission" date="2019-08" db="EMBL/GenBank/DDBJ databases">
        <title>Arthrobacter sp. nov., isolated from plateau pika and Tibetan wild ass.</title>
        <authorList>
            <person name="Ge Y."/>
        </authorList>
    </citation>
    <scope>NUCLEOTIDE SEQUENCE [LARGE SCALE GENOMIC DNA]</scope>
    <source>
        <strain evidence="4">HF-1365</strain>
    </source>
</reference>
<accession>A0A7K0GBS1</accession>
<dbReference type="InterPro" id="IPR038475">
    <property type="entry name" value="RecG_C_sf"/>
</dbReference>
<dbReference type="AlphaFoldDB" id="A0A7K0GBS1"/>
<evidence type="ECO:0000256" key="1">
    <source>
        <dbReference type="SAM" id="MobiDB-lite"/>
    </source>
</evidence>
<protein>
    <submittedName>
        <fullName evidence="3">AAA family ATPase</fullName>
    </submittedName>
</protein>
<feature type="region of interest" description="Disordered" evidence="1">
    <location>
        <begin position="396"/>
        <end position="422"/>
    </location>
</feature>
<feature type="compositionally biased region" description="Basic and acidic residues" evidence="1">
    <location>
        <begin position="399"/>
        <end position="408"/>
    </location>
</feature>
<evidence type="ECO:0000313" key="3">
    <source>
        <dbReference type="EMBL" id="MRX80596.1"/>
    </source>
</evidence>
<dbReference type="Gene3D" id="1.10.10.10">
    <property type="entry name" value="Winged helix-like DNA-binding domain superfamily/Winged helix DNA-binding domain"/>
    <property type="match status" value="1"/>
</dbReference>
<dbReference type="PANTHER" id="PTHR30595:SF6">
    <property type="entry name" value="SCHLAFEN ALBA-2 DOMAIN-CONTAINING PROTEIN"/>
    <property type="match status" value="1"/>
</dbReference>
<organism evidence="3 4">
    <name type="scientific">Enorma shizhengliae</name>
    <dbReference type="NCBI Taxonomy" id="2606615"/>
    <lineage>
        <taxon>Bacteria</taxon>
        <taxon>Bacillati</taxon>
        <taxon>Actinomycetota</taxon>
        <taxon>Coriobacteriia</taxon>
        <taxon>Coriobacteriales</taxon>
        <taxon>Coriobacteriaceae</taxon>
        <taxon>Enorma</taxon>
    </lineage>
</organism>
<feature type="domain" description="Schlafen AlbA-2" evidence="2">
    <location>
        <begin position="13"/>
        <end position="127"/>
    </location>
</feature>
<dbReference type="RefSeq" id="WP_144688752.1">
    <property type="nucleotide sequence ID" value="NZ_VLLQ01000011.1"/>
</dbReference>
<dbReference type="InterPro" id="IPR036388">
    <property type="entry name" value="WH-like_DNA-bd_sf"/>
</dbReference>
<comment type="caution">
    <text evidence="3">The sequence shown here is derived from an EMBL/GenBank/DDBJ whole genome shotgun (WGS) entry which is preliminary data.</text>
</comment>
<dbReference type="Gene3D" id="3.30.950.30">
    <property type="entry name" value="Schlafen, AAA domain"/>
    <property type="match status" value="1"/>
</dbReference>
<evidence type="ECO:0000313" key="4">
    <source>
        <dbReference type="Proteomes" id="UP000470010"/>
    </source>
</evidence>
<dbReference type="InterPro" id="IPR038461">
    <property type="entry name" value="Schlafen_AlbA_2_dom_sf"/>
</dbReference>
<dbReference type="Pfam" id="PF04326">
    <property type="entry name" value="SLFN_AlbA_2"/>
    <property type="match status" value="1"/>
</dbReference>
<proteinExistence type="predicted"/>
<dbReference type="PANTHER" id="PTHR30595">
    <property type="entry name" value="GLPR-RELATED TRANSCRIPTIONAL REPRESSOR"/>
    <property type="match status" value="1"/>
</dbReference>